<protein>
    <submittedName>
        <fullName evidence="8">AfsR/SARP family transcriptional regulator</fullName>
    </submittedName>
</protein>
<evidence type="ECO:0000256" key="3">
    <source>
        <dbReference type="ARBA" id="ARBA00023015"/>
    </source>
</evidence>
<dbReference type="InterPro" id="IPR001867">
    <property type="entry name" value="OmpR/PhoB-type_DNA-bd"/>
</dbReference>
<dbReference type="CDD" id="cd15831">
    <property type="entry name" value="BTAD"/>
    <property type="match status" value="1"/>
</dbReference>
<dbReference type="Proteomes" id="UP001341259">
    <property type="component" value="Chromosome"/>
</dbReference>
<dbReference type="InterPro" id="IPR016032">
    <property type="entry name" value="Sig_transdc_resp-reg_C-effctor"/>
</dbReference>
<comment type="similarity">
    <text evidence="1">Belongs to the AfsR/DnrI/RedD regulatory family.</text>
</comment>
<evidence type="ECO:0000256" key="1">
    <source>
        <dbReference type="ARBA" id="ARBA00005820"/>
    </source>
</evidence>
<dbReference type="SUPFAM" id="SSF48452">
    <property type="entry name" value="TPR-like"/>
    <property type="match status" value="1"/>
</dbReference>
<evidence type="ECO:0000256" key="6">
    <source>
        <dbReference type="PROSITE-ProRule" id="PRU01091"/>
    </source>
</evidence>
<gene>
    <name evidence="8" type="ORF">OHB29_00240</name>
</gene>
<dbReference type="SMART" id="SM00862">
    <property type="entry name" value="Trans_reg_C"/>
    <property type="match status" value="1"/>
</dbReference>
<evidence type="ECO:0000256" key="4">
    <source>
        <dbReference type="ARBA" id="ARBA00023125"/>
    </source>
</evidence>
<keyword evidence="3" id="KW-0805">Transcription regulation</keyword>
<dbReference type="InterPro" id="IPR005158">
    <property type="entry name" value="BTAD"/>
</dbReference>
<evidence type="ECO:0000256" key="5">
    <source>
        <dbReference type="ARBA" id="ARBA00023163"/>
    </source>
</evidence>
<dbReference type="RefSeq" id="WP_328336063.1">
    <property type="nucleotide sequence ID" value="NZ_CP107906.1"/>
</dbReference>
<evidence type="ECO:0000313" key="8">
    <source>
        <dbReference type="EMBL" id="WUG91615.1"/>
    </source>
</evidence>
<feature type="DNA-binding region" description="OmpR/PhoB-type" evidence="6">
    <location>
        <begin position="79"/>
        <end position="185"/>
    </location>
</feature>
<evidence type="ECO:0000313" key="9">
    <source>
        <dbReference type="Proteomes" id="UP001341259"/>
    </source>
</evidence>
<dbReference type="PANTHER" id="PTHR35807">
    <property type="entry name" value="TRANSCRIPTIONAL REGULATOR REDD-RELATED"/>
    <property type="match status" value="1"/>
</dbReference>
<sequence>MLDLLWPVSFPESLTLKLARGYVQSRAKGMLSYSRWTMAAPRSVRTAIPVWGAAVRFTGVKRLWKNCNANCFAARCAVNSNSQRGEGTVDVEVLGHVALKVGEDRRTPSAPKARQVLALLLVNANRLVSTDVLIEELWADRPPRSALSALQTYVFQLRQLLREMSPGVSPKELLVTTPNGYEFRVTPANVDLQRYERHRLAGQQAFQADDQLSAVEQFRAALHIFPGPPLANVRRGMHLDAEIVRLEESRIGVQESRIEAELELGRHHEVLSELSGLASQCPQHEGFHRQLMLALYRCGRRPQALKVFNQLRQSLVTELGLEPSRELQMLQQAILSADPRLDTAERTPFLRTGVDPAPLQVPWPAASPWKV</sequence>
<reference evidence="8 9" key="1">
    <citation type="submission" date="2022-10" db="EMBL/GenBank/DDBJ databases">
        <title>The complete genomes of actinobacterial strains from the NBC collection.</title>
        <authorList>
            <person name="Joergensen T.S."/>
            <person name="Alvarez Arevalo M."/>
            <person name="Sterndorff E.B."/>
            <person name="Faurdal D."/>
            <person name="Vuksanovic O."/>
            <person name="Mourched A.-S."/>
            <person name="Charusanti P."/>
            <person name="Shaw S."/>
            <person name="Blin K."/>
            <person name="Weber T."/>
        </authorList>
    </citation>
    <scope>NUCLEOTIDE SEQUENCE [LARGE SCALE GENOMIC DNA]</scope>
    <source>
        <strain evidence="8 9">NBC_00456</strain>
    </source>
</reference>
<dbReference type="Pfam" id="PF00486">
    <property type="entry name" value="Trans_reg_C"/>
    <property type="match status" value="1"/>
</dbReference>
<accession>A0ABZ1NJK7</accession>
<feature type="domain" description="OmpR/PhoB-type" evidence="7">
    <location>
        <begin position="79"/>
        <end position="185"/>
    </location>
</feature>
<dbReference type="SUPFAM" id="SSF46894">
    <property type="entry name" value="C-terminal effector domain of the bipartite response regulators"/>
    <property type="match status" value="1"/>
</dbReference>
<evidence type="ECO:0000259" key="7">
    <source>
        <dbReference type="PROSITE" id="PS51755"/>
    </source>
</evidence>
<keyword evidence="2" id="KW-0902">Two-component regulatory system</keyword>
<dbReference type="EMBL" id="CP107906">
    <property type="protein sequence ID" value="WUG91615.1"/>
    <property type="molecule type" value="Genomic_DNA"/>
</dbReference>
<evidence type="ECO:0000256" key="2">
    <source>
        <dbReference type="ARBA" id="ARBA00023012"/>
    </source>
</evidence>
<keyword evidence="4 6" id="KW-0238">DNA-binding</keyword>
<dbReference type="Pfam" id="PF03704">
    <property type="entry name" value="BTAD"/>
    <property type="match status" value="1"/>
</dbReference>
<dbReference type="InterPro" id="IPR051677">
    <property type="entry name" value="AfsR-DnrI-RedD_regulator"/>
</dbReference>
<keyword evidence="9" id="KW-1185">Reference proteome</keyword>
<name>A0ABZ1NJK7_STRVL</name>
<organism evidence="8 9">
    <name type="scientific">Streptomyces violaceus</name>
    <name type="common">Streptomyces venezuelae</name>
    <dbReference type="NCBI Taxonomy" id="1936"/>
    <lineage>
        <taxon>Bacteria</taxon>
        <taxon>Bacillati</taxon>
        <taxon>Actinomycetota</taxon>
        <taxon>Actinomycetes</taxon>
        <taxon>Kitasatosporales</taxon>
        <taxon>Streptomycetaceae</taxon>
        <taxon>Streptomyces</taxon>
    </lineage>
</organism>
<dbReference type="Gene3D" id="1.10.10.10">
    <property type="entry name" value="Winged helix-like DNA-binding domain superfamily/Winged helix DNA-binding domain"/>
    <property type="match status" value="1"/>
</dbReference>
<dbReference type="InterPro" id="IPR011990">
    <property type="entry name" value="TPR-like_helical_dom_sf"/>
</dbReference>
<dbReference type="PROSITE" id="PS51755">
    <property type="entry name" value="OMPR_PHOB"/>
    <property type="match status" value="1"/>
</dbReference>
<proteinExistence type="inferred from homology"/>
<dbReference type="InterPro" id="IPR036388">
    <property type="entry name" value="WH-like_DNA-bd_sf"/>
</dbReference>
<dbReference type="SMART" id="SM01043">
    <property type="entry name" value="BTAD"/>
    <property type="match status" value="1"/>
</dbReference>
<dbReference type="PANTHER" id="PTHR35807:SF1">
    <property type="entry name" value="TRANSCRIPTIONAL REGULATOR REDD"/>
    <property type="match status" value="1"/>
</dbReference>
<keyword evidence="5" id="KW-0804">Transcription</keyword>
<dbReference type="Gene3D" id="1.25.40.10">
    <property type="entry name" value="Tetratricopeptide repeat domain"/>
    <property type="match status" value="1"/>
</dbReference>